<dbReference type="Gene3D" id="2.40.170.20">
    <property type="entry name" value="TonB-dependent receptor, beta-barrel domain"/>
    <property type="match status" value="2"/>
</dbReference>
<reference evidence="15 16" key="1">
    <citation type="submission" date="2020-03" db="EMBL/GenBank/DDBJ databases">
        <authorList>
            <consortium name="Genoscope - CEA"/>
            <person name="William W."/>
        </authorList>
    </citation>
    <scope>NUCLEOTIDE SEQUENCE [LARGE SCALE GENOMIC DNA]</scope>
    <source>
        <strain evidence="16">DSM 16959</strain>
    </source>
</reference>
<dbReference type="GO" id="GO:0006826">
    <property type="term" value="P:iron ion transport"/>
    <property type="evidence" value="ECO:0007669"/>
    <property type="project" value="UniProtKB-KW"/>
</dbReference>
<evidence type="ECO:0000256" key="5">
    <source>
        <dbReference type="ARBA" id="ARBA00022692"/>
    </source>
</evidence>
<protein>
    <submittedName>
        <fullName evidence="15">Putative TonB-dependent receptor</fullName>
    </submittedName>
</protein>
<feature type="domain" description="TonB-dependent receptor-like beta-barrel" evidence="13">
    <location>
        <begin position="333"/>
        <end position="762"/>
    </location>
</feature>
<proteinExistence type="inferred from homology"/>
<dbReference type="PANTHER" id="PTHR32552">
    <property type="entry name" value="FERRICHROME IRON RECEPTOR-RELATED"/>
    <property type="match status" value="1"/>
</dbReference>
<evidence type="ECO:0000256" key="1">
    <source>
        <dbReference type="ARBA" id="ARBA00004571"/>
    </source>
</evidence>
<keyword evidence="4" id="KW-0410">Iron transport</keyword>
<dbReference type="Pfam" id="PF00593">
    <property type="entry name" value="TonB_dep_Rec_b-barrel"/>
    <property type="match status" value="1"/>
</dbReference>
<comment type="similarity">
    <text evidence="11 12">Belongs to the TonB-dependent receptor family.</text>
</comment>
<evidence type="ECO:0000256" key="2">
    <source>
        <dbReference type="ARBA" id="ARBA00022448"/>
    </source>
</evidence>
<comment type="subcellular location">
    <subcellularLocation>
        <location evidence="1 11">Cell outer membrane</location>
        <topology evidence="1 11">Multi-pass membrane protein</topology>
    </subcellularLocation>
</comment>
<keyword evidence="8 12" id="KW-0798">TonB box</keyword>
<keyword evidence="6" id="KW-0408">Iron</keyword>
<dbReference type="PANTHER" id="PTHR32552:SF81">
    <property type="entry name" value="TONB-DEPENDENT OUTER MEMBRANE RECEPTOR"/>
    <property type="match status" value="1"/>
</dbReference>
<keyword evidence="2 11" id="KW-0813">Transport</keyword>
<evidence type="ECO:0000256" key="8">
    <source>
        <dbReference type="ARBA" id="ARBA00023077"/>
    </source>
</evidence>
<dbReference type="Pfam" id="PF07715">
    <property type="entry name" value="Plug"/>
    <property type="match status" value="1"/>
</dbReference>
<dbReference type="EMBL" id="LR778301">
    <property type="protein sequence ID" value="CAB1369563.1"/>
    <property type="molecule type" value="Genomic_DNA"/>
</dbReference>
<evidence type="ECO:0000256" key="6">
    <source>
        <dbReference type="ARBA" id="ARBA00023004"/>
    </source>
</evidence>
<gene>
    <name evidence="15" type="ORF">DENOEST_2398</name>
</gene>
<dbReference type="RefSeq" id="WP_145772405.1">
    <property type="nucleotide sequence ID" value="NZ_LR778301.1"/>
</dbReference>
<evidence type="ECO:0000259" key="14">
    <source>
        <dbReference type="Pfam" id="PF07715"/>
    </source>
</evidence>
<dbReference type="InterPro" id="IPR036942">
    <property type="entry name" value="Beta-barrel_TonB_sf"/>
</dbReference>
<evidence type="ECO:0000259" key="13">
    <source>
        <dbReference type="Pfam" id="PF00593"/>
    </source>
</evidence>
<dbReference type="AlphaFoldDB" id="A0A6S6Y2L0"/>
<keyword evidence="16" id="KW-1185">Reference proteome</keyword>
<keyword evidence="5 11" id="KW-0812">Transmembrane</keyword>
<evidence type="ECO:0000256" key="9">
    <source>
        <dbReference type="ARBA" id="ARBA00023136"/>
    </source>
</evidence>
<name>A0A6S6Y2L0_9PROT</name>
<evidence type="ECO:0000256" key="4">
    <source>
        <dbReference type="ARBA" id="ARBA00022496"/>
    </source>
</evidence>
<dbReference type="OrthoDB" id="8538693at2"/>
<keyword evidence="9 11" id="KW-0472">Membrane</keyword>
<organism evidence="15 16">
    <name type="scientific">Denitratisoma oestradiolicum</name>
    <dbReference type="NCBI Taxonomy" id="311182"/>
    <lineage>
        <taxon>Bacteria</taxon>
        <taxon>Pseudomonadati</taxon>
        <taxon>Pseudomonadota</taxon>
        <taxon>Betaproteobacteria</taxon>
        <taxon>Nitrosomonadales</taxon>
        <taxon>Sterolibacteriaceae</taxon>
        <taxon>Denitratisoma</taxon>
    </lineage>
</organism>
<dbReference type="PROSITE" id="PS52016">
    <property type="entry name" value="TONB_DEPENDENT_REC_3"/>
    <property type="match status" value="1"/>
</dbReference>
<evidence type="ECO:0000313" key="16">
    <source>
        <dbReference type="Proteomes" id="UP000515733"/>
    </source>
</evidence>
<dbReference type="SUPFAM" id="SSF56935">
    <property type="entry name" value="Porins"/>
    <property type="match status" value="1"/>
</dbReference>
<evidence type="ECO:0000256" key="10">
    <source>
        <dbReference type="ARBA" id="ARBA00023237"/>
    </source>
</evidence>
<keyword evidence="10 11" id="KW-0998">Cell outer membrane</keyword>
<dbReference type="KEGG" id="doe:DENOEST_2398"/>
<evidence type="ECO:0000256" key="7">
    <source>
        <dbReference type="ARBA" id="ARBA00023065"/>
    </source>
</evidence>
<sequence>MARGKRYLLSTLALAMSQAFAQTPDVINSAGAKNSVQEDKSGGIETIVVTSRRTAEKLQEVPLSISALSAREMEAKGITSISELSQFTPGLSYSPDLGRNAERPVIRGISALRTDAPQPVSVFVDGVFIKDGALALTLDDAQRVEVIKGPQSALYGRATYAGAINYVTVKPGNDFEGRVSLTVADHDEQSLFTALTLPIRQDVLSARIKAKHSHYGGQYTNVQTDNKIGQERTDSTGIQVSITPTPKFNILATMDNAAIRDGQFPAVMRPVPIQAGGVVTSQNGSSNVPNGSECNGHLVNIVGTATTKANGWPCGAASYSGNLLRRNEMDLANYTDPSSGINYGNIAGLDRVIKRSSLTLNYTLDSGHTLTSQTARTSSATNLGADQSYDGKSFIFGTPWTTYDRDRMDYFSQEFRIVSPQDQQLTWLAGAFLYEEEARGKTSGVIALNSSNQKVADPLRPKPSTSIDNFAPFGRIQYALTNDLRISAEGRYSKETIKVGGPTLGTAVVTAGTCVAGQSCALKGERTFKKFEPRITLDFKLSPESMMYGQWARGSKSGGFNATPGLSSSEFAYDGETVTAVELGYKSTLLDNRMTFNAALFQNTVDGLQLSNTAPYTNPMTGLSTTTTIVNNVGKARTRGLEFDVSARVNSWLRLSGNYAYTDAKAISGTETTNGTVFGGDISVAGFTLPRTPKHSATFSANVEFPVEQWGGLKFFARSDVTYQSRRYAEIQNMIWADPYTRVNLSAGLKGKDWKATLFIKNATNNVTPLNGFRYFDSVTFRRTAVDFLSRERQAGVTLSYDF</sequence>
<evidence type="ECO:0000256" key="3">
    <source>
        <dbReference type="ARBA" id="ARBA00022452"/>
    </source>
</evidence>
<feature type="domain" description="TonB-dependent receptor plug" evidence="14">
    <location>
        <begin position="58"/>
        <end position="162"/>
    </location>
</feature>
<accession>A0A6S6Y2L0</accession>
<evidence type="ECO:0000313" key="15">
    <source>
        <dbReference type="EMBL" id="CAB1369563.1"/>
    </source>
</evidence>
<evidence type="ECO:0000256" key="12">
    <source>
        <dbReference type="RuleBase" id="RU003357"/>
    </source>
</evidence>
<dbReference type="Proteomes" id="UP000515733">
    <property type="component" value="Chromosome"/>
</dbReference>
<keyword evidence="7" id="KW-0406">Ion transport</keyword>
<keyword evidence="15" id="KW-0675">Receptor</keyword>
<keyword evidence="3 11" id="KW-1134">Transmembrane beta strand</keyword>
<evidence type="ECO:0000256" key="11">
    <source>
        <dbReference type="PROSITE-ProRule" id="PRU01360"/>
    </source>
</evidence>
<dbReference type="InterPro" id="IPR000531">
    <property type="entry name" value="Beta-barrel_TonB"/>
</dbReference>
<dbReference type="InterPro" id="IPR039426">
    <property type="entry name" value="TonB-dep_rcpt-like"/>
</dbReference>
<dbReference type="GO" id="GO:0009279">
    <property type="term" value="C:cell outer membrane"/>
    <property type="evidence" value="ECO:0007669"/>
    <property type="project" value="UniProtKB-SubCell"/>
</dbReference>
<dbReference type="InterPro" id="IPR012910">
    <property type="entry name" value="Plug_dom"/>
</dbReference>